<dbReference type="PANTHER" id="PTHR22923">
    <property type="entry name" value="CEREBELLIN-RELATED"/>
    <property type="match status" value="1"/>
</dbReference>
<dbReference type="InterPro" id="IPR050822">
    <property type="entry name" value="Cerebellin_Synaptic_Org"/>
</dbReference>
<accession>A0AAV1HL61</accession>
<dbReference type="SUPFAM" id="SSF49842">
    <property type="entry name" value="TNF-like"/>
    <property type="match status" value="1"/>
</dbReference>
<protein>
    <submittedName>
        <fullName evidence="6">Complement C1q-like protein 4</fullName>
    </submittedName>
</protein>
<dbReference type="GO" id="GO:0005576">
    <property type="term" value="C:extracellular region"/>
    <property type="evidence" value="ECO:0007669"/>
    <property type="project" value="UniProtKB-SubCell"/>
</dbReference>
<dbReference type="Proteomes" id="UP001178508">
    <property type="component" value="Chromosome 23"/>
</dbReference>
<feature type="domain" description="C1q" evidence="5">
    <location>
        <begin position="117"/>
        <end position="254"/>
    </location>
</feature>
<evidence type="ECO:0000313" key="7">
    <source>
        <dbReference type="Proteomes" id="UP001178508"/>
    </source>
</evidence>
<keyword evidence="2" id="KW-0964">Secreted</keyword>
<dbReference type="SMART" id="SM00110">
    <property type="entry name" value="C1Q"/>
    <property type="match status" value="1"/>
</dbReference>
<dbReference type="Gene3D" id="2.60.120.40">
    <property type="match status" value="1"/>
</dbReference>
<organism evidence="6 7">
    <name type="scientific">Xyrichtys novacula</name>
    <name type="common">Pearly razorfish</name>
    <name type="synonym">Hemipteronotus novacula</name>
    <dbReference type="NCBI Taxonomy" id="13765"/>
    <lineage>
        <taxon>Eukaryota</taxon>
        <taxon>Metazoa</taxon>
        <taxon>Chordata</taxon>
        <taxon>Craniata</taxon>
        <taxon>Vertebrata</taxon>
        <taxon>Euteleostomi</taxon>
        <taxon>Actinopterygii</taxon>
        <taxon>Neopterygii</taxon>
        <taxon>Teleostei</taxon>
        <taxon>Neoteleostei</taxon>
        <taxon>Acanthomorphata</taxon>
        <taxon>Eupercaria</taxon>
        <taxon>Labriformes</taxon>
        <taxon>Labridae</taxon>
        <taxon>Xyrichtys</taxon>
    </lineage>
</organism>
<evidence type="ECO:0000256" key="1">
    <source>
        <dbReference type="ARBA" id="ARBA00004613"/>
    </source>
</evidence>
<keyword evidence="7" id="KW-1185">Reference proteome</keyword>
<evidence type="ECO:0000256" key="4">
    <source>
        <dbReference type="SAM" id="Coils"/>
    </source>
</evidence>
<evidence type="ECO:0000256" key="3">
    <source>
        <dbReference type="ARBA" id="ARBA00022729"/>
    </source>
</evidence>
<dbReference type="InterPro" id="IPR001073">
    <property type="entry name" value="C1q_dom"/>
</dbReference>
<gene>
    <name evidence="6" type="ORF">XNOV1_A011532</name>
</gene>
<name>A0AAV1HL61_XYRNO</name>
<sequence>MHLIGGQNATRHHEILFNQPGGSLQSKLRSLVPETTWKMNFNILFGFFLLFCVSISAQEESSALETRSNLNGMLDLLQEFGAMTEKLKAVEARLQDSETRLSNSENQIQELKKKVDTEGTKVVFSAALGGTEGPLGPFNTDTTLIFRKVNTNIGNAYNSATGIFTAPVAGVYYFSMFFHAGGGRRAFLYLYKNSEVMLDSSDHASSTDTADNGGNAGFLQLQRGDQVYVRLPANCHVWANERVTTFSGFLVHLV</sequence>
<dbReference type="PANTHER" id="PTHR22923:SF102">
    <property type="entry name" value="CEREBELLIN 13-RELATED"/>
    <property type="match status" value="1"/>
</dbReference>
<dbReference type="Pfam" id="PF00386">
    <property type="entry name" value="C1q"/>
    <property type="match status" value="1"/>
</dbReference>
<keyword evidence="3" id="KW-0732">Signal</keyword>
<keyword evidence="4" id="KW-0175">Coiled coil</keyword>
<feature type="coiled-coil region" evidence="4">
    <location>
        <begin position="87"/>
        <end position="121"/>
    </location>
</feature>
<dbReference type="PROSITE" id="PS50871">
    <property type="entry name" value="C1Q"/>
    <property type="match status" value="1"/>
</dbReference>
<proteinExistence type="predicted"/>
<evidence type="ECO:0000259" key="5">
    <source>
        <dbReference type="PROSITE" id="PS50871"/>
    </source>
</evidence>
<dbReference type="PRINTS" id="PR00007">
    <property type="entry name" value="COMPLEMNTC1Q"/>
</dbReference>
<comment type="subcellular location">
    <subcellularLocation>
        <location evidence="1">Secreted</location>
    </subcellularLocation>
</comment>
<dbReference type="AlphaFoldDB" id="A0AAV1HL61"/>
<dbReference type="InterPro" id="IPR008983">
    <property type="entry name" value="Tumour_necrosis_fac-like_dom"/>
</dbReference>
<reference evidence="6" key="1">
    <citation type="submission" date="2023-08" db="EMBL/GenBank/DDBJ databases">
        <authorList>
            <person name="Alioto T."/>
            <person name="Alioto T."/>
            <person name="Gomez Garrido J."/>
        </authorList>
    </citation>
    <scope>NUCLEOTIDE SEQUENCE</scope>
</reference>
<dbReference type="EMBL" id="OY660886">
    <property type="protein sequence ID" value="CAJ1085919.1"/>
    <property type="molecule type" value="Genomic_DNA"/>
</dbReference>
<evidence type="ECO:0000313" key="6">
    <source>
        <dbReference type="EMBL" id="CAJ1085919.1"/>
    </source>
</evidence>
<evidence type="ECO:0000256" key="2">
    <source>
        <dbReference type="ARBA" id="ARBA00022525"/>
    </source>
</evidence>